<evidence type="ECO:0000256" key="2">
    <source>
        <dbReference type="ARBA" id="ARBA00004236"/>
    </source>
</evidence>
<feature type="compositionally biased region" description="Low complexity" evidence="7">
    <location>
        <begin position="508"/>
        <end position="534"/>
    </location>
</feature>
<dbReference type="InterPro" id="IPR006028">
    <property type="entry name" value="GABAA/Glycine_rcpt"/>
</dbReference>
<dbReference type="CDD" id="cd19049">
    <property type="entry name" value="LGIC_TM_anion"/>
    <property type="match status" value="1"/>
</dbReference>
<dbReference type="Proteomes" id="UP000095281">
    <property type="component" value="Unplaced"/>
</dbReference>
<feature type="domain" description="Neurotransmitter-gated ion-channel transmembrane" evidence="9">
    <location>
        <begin position="81"/>
        <end position="171"/>
    </location>
</feature>
<accession>A0A1I8BHK5</accession>
<feature type="transmembrane region" description="Helical" evidence="8">
    <location>
        <begin position="136"/>
        <end position="161"/>
    </location>
</feature>
<evidence type="ECO:0000256" key="6">
    <source>
        <dbReference type="ARBA" id="ARBA00023303"/>
    </source>
</evidence>
<keyword evidence="8" id="KW-1133">Transmembrane helix</keyword>
<evidence type="ECO:0000256" key="4">
    <source>
        <dbReference type="ARBA" id="ARBA00022475"/>
    </source>
</evidence>
<feature type="region of interest" description="Disordered" evidence="7">
    <location>
        <begin position="470"/>
        <end position="493"/>
    </location>
</feature>
<keyword evidence="10" id="KW-1185">Reference proteome</keyword>
<sequence>MDRVECTTVFESYSFNVGKVRLHWKRQGVPVEIFGNVSLPDFHLSHYHYEKATFEYPAGVWDQLNIKIYFRRSYGFYILQIYLPTYCMVLISWISFWLDRKSLPARVTLGVSSILALTMQYANVARSLPKVSYIKGVDLFMMGCVAYIFLSICELAMVGILEKEANAASMQQFEDIGGDGGSSRRMPSFGTNFARRAFQKTFNDKTTLHLRRLDSTASSGSTAVAAAIGVSAATPGSSDWQKHLRISRSDNNGEMSTILMGGGGGERGGIEGTNTNNSVSHQLLMLPQYRGSVSGILIPRRSSDHPLTSTIQSNEAAAMVARTWMKRAMSLKRRRQQNPKIVTPKLFSKWTGEDLDSSFLTHTGLPEGAAFWMYMAIFALVYLIITACIYTITSIFCRPKKEEYPVLDEKGSSAVAVRSRADNTTSASLDVKIDTQSAGDYSSLTRSTARSDTGRLPSSLLSLSEREAKELRETRNRMKTAKGEFVSARHSRSELQLVEELNEELKATTKTAKTSKWTPQSSTESKGTTSTSTSGEEETSKTSTSGSSSEKSGEVYEMGDNNADSSKFGSGSESDSNELSKKSE</sequence>
<evidence type="ECO:0000313" key="10">
    <source>
        <dbReference type="Proteomes" id="UP000095281"/>
    </source>
</evidence>
<dbReference type="PRINTS" id="PR00253">
    <property type="entry name" value="GABAARECEPTR"/>
</dbReference>
<dbReference type="WBParaSite" id="MhA1_Contig228.frz3.gene9">
    <property type="protein sequence ID" value="MhA1_Contig228.frz3.gene9"/>
    <property type="gene ID" value="MhA1_Contig228.frz3.gene9"/>
</dbReference>
<feature type="region of interest" description="Disordered" evidence="7">
    <location>
        <begin position="508"/>
        <end position="584"/>
    </location>
</feature>
<evidence type="ECO:0000259" key="9">
    <source>
        <dbReference type="Pfam" id="PF02932"/>
    </source>
</evidence>
<evidence type="ECO:0000256" key="7">
    <source>
        <dbReference type="SAM" id="MobiDB-lite"/>
    </source>
</evidence>
<dbReference type="PANTHER" id="PTHR18945">
    <property type="entry name" value="NEUROTRANSMITTER GATED ION CHANNEL"/>
    <property type="match status" value="1"/>
</dbReference>
<dbReference type="InterPro" id="IPR006029">
    <property type="entry name" value="Neurotrans-gated_channel_TM"/>
</dbReference>
<organism evidence="10 11">
    <name type="scientific">Meloidogyne hapla</name>
    <name type="common">Root-knot nematode worm</name>
    <dbReference type="NCBI Taxonomy" id="6305"/>
    <lineage>
        <taxon>Eukaryota</taxon>
        <taxon>Metazoa</taxon>
        <taxon>Ecdysozoa</taxon>
        <taxon>Nematoda</taxon>
        <taxon>Chromadorea</taxon>
        <taxon>Rhabditida</taxon>
        <taxon>Tylenchina</taxon>
        <taxon>Tylenchomorpha</taxon>
        <taxon>Tylenchoidea</taxon>
        <taxon>Meloidogynidae</taxon>
        <taxon>Meloidogyninae</taxon>
        <taxon>Meloidogyne</taxon>
    </lineage>
</organism>
<reference evidence="11" key="1">
    <citation type="submission" date="2016-11" db="UniProtKB">
        <authorList>
            <consortium name="WormBaseParasite"/>
        </authorList>
    </citation>
    <scope>IDENTIFICATION</scope>
</reference>
<dbReference type="SUPFAM" id="SSF63712">
    <property type="entry name" value="Nicotinic receptor ligand binding domain-like"/>
    <property type="match status" value="1"/>
</dbReference>
<dbReference type="Pfam" id="PF02932">
    <property type="entry name" value="Neur_chan_memb"/>
    <property type="match status" value="1"/>
</dbReference>
<evidence type="ECO:0000256" key="3">
    <source>
        <dbReference type="ARBA" id="ARBA00022448"/>
    </source>
</evidence>
<feature type="region of interest" description="Disordered" evidence="7">
    <location>
        <begin position="442"/>
        <end position="461"/>
    </location>
</feature>
<dbReference type="GO" id="GO:0004888">
    <property type="term" value="F:transmembrane signaling receptor activity"/>
    <property type="evidence" value="ECO:0007669"/>
    <property type="project" value="InterPro"/>
</dbReference>
<proteinExistence type="predicted"/>
<dbReference type="InterPro" id="IPR006201">
    <property type="entry name" value="Neur_channel"/>
</dbReference>
<evidence type="ECO:0000313" key="11">
    <source>
        <dbReference type="WBParaSite" id="MhA1_Contig228.frz3.gene9"/>
    </source>
</evidence>
<dbReference type="Gene3D" id="1.20.58.390">
    <property type="entry name" value="Neurotransmitter-gated ion-channel transmembrane domain"/>
    <property type="match status" value="1"/>
</dbReference>
<feature type="transmembrane region" description="Helical" evidence="8">
    <location>
        <begin position="371"/>
        <end position="392"/>
    </location>
</feature>
<feature type="compositionally biased region" description="Polar residues" evidence="7">
    <location>
        <begin position="442"/>
        <end position="451"/>
    </location>
</feature>
<feature type="compositionally biased region" description="Low complexity" evidence="7">
    <location>
        <begin position="564"/>
        <end position="574"/>
    </location>
</feature>
<dbReference type="Gene3D" id="2.70.170.10">
    <property type="entry name" value="Neurotransmitter-gated ion-channel ligand-binding domain"/>
    <property type="match status" value="1"/>
</dbReference>
<protein>
    <submittedName>
        <fullName evidence="11">Neur_chan_memb domain-containing protein</fullName>
    </submittedName>
</protein>
<keyword evidence="3" id="KW-0813">Transport</keyword>
<keyword evidence="8" id="KW-0472">Membrane</keyword>
<keyword evidence="5" id="KW-0406">Ion transport</keyword>
<feature type="transmembrane region" description="Helical" evidence="8">
    <location>
        <begin position="74"/>
        <end position="97"/>
    </location>
</feature>
<keyword evidence="4" id="KW-1003">Cell membrane</keyword>
<evidence type="ECO:0000256" key="5">
    <source>
        <dbReference type="ARBA" id="ARBA00023065"/>
    </source>
</evidence>
<keyword evidence="8" id="KW-0812">Transmembrane</keyword>
<dbReference type="GO" id="GO:0005886">
    <property type="term" value="C:plasma membrane"/>
    <property type="evidence" value="ECO:0007669"/>
    <property type="project" value="UniProtKB-SubCell"/>
</dbReference>
<name>A0A1I8BHK5_MELHA</name>
<keyword evidence="6" id="KW-0407">Ion channel</keyword>
<dbReference type="InterPro" id="IPR036719">
    <property type="entry name" value="Neuro-gated_channel_TM_sf"/>
</dbReference>
<comment type="subcellular location">
    <subcellularLocation>
        <location evidence="2">Cell membrane</location>
    </subcellularLocation>
    <subcellularLocation>
        <location evidence="1">Membrane</location>
        <topology evidence="1">Multi-pass membrane protein</topology>
    </subcellularLocation>
</comment>
<dbReference type="InterPro" id="IPR036734">
    <property type="entry name" value="Neur_chan_lig-bd_sf"/>
</dbReference>
<evidence type="ECO:0000256" key="1">
    <source>
        <dbReference type="ARBA" id="ARBA00004141"/>
    </source>
</evidence>
<dbReference type="InterPro" id="IPR038050">
    <property type="entry name" value="Neuro_actylchol_rec"/>
</dbReference>
<feature type="compositionally biased region" description="Low complexity" evidence="7">
    <location>
        <begin position="541"/>
        <end position="550"/>
    </location>
</feature>
<evidence type="ECO:0000256" key="8">
    <source>
        <dbReference type="SAM" id="Phobius"/>
    </source>
</evidence>
<dbReference type="AlphaFoldDB" id="A0A1I8BHK5"/>
<dbReference type="GO" id="GO:0005230">
    <property type="term" value="F:extracellular ligand-gated monoatomic ion channel activity"/>
    <property type="evidence" value="ECO:0007669"/>
    <property type="project" value="InterPro"/>
</dbReference>
<dbReference type="SUPFAM" id="SSF90112">
    <property type="entry name" value="Neurotransmitter-gated ion-channel transmembrane pore"/>
    <property type="match status" value="1"/>
</dbReference>